<organism evidence="1">
    <name type="scientific">Borely moumouvirus</name>
    <dbReference type="NCBI Taxonomy" id="2712067"/>
    <lineage>
        <taxon>Viruses</taxon>
        <taxon>Varidnaviria</taxon>
        <taxon>Bamfordvirae</taxon>
        <taxon>Nucleocytoviricota</taxon>
        <taxon>Megaviricetes</taxon>
        <taxon>Imitervirales</taxon>
        <taxon>Mimiviridae</taxon>
        <taxon>Megamimivirinae</taxon>
        <taxon>Moumouvirus</taxon>
    </lineage>
</organism>
<proteinExistence type="predicted"/>
<protein>
    <submittedName>
        <fullName evidence="1">Uncharacterized protein</fullName>
    </submittedName>
</protein>
<name>A0A6G6AAA0_9VIRU</name>
<sequence length="143" mass="16242">MDKIRTNFNVNIRFPEGGVYYTVLPTRGFKKLVCNRKAHEKCKSCKFPAVATLVIPPGSTIVRPEYGDGKSRTDEARVESIETLSGEIITDDFVCHSPTHGKMIYKLGSVVKPKKDLDTNVQEICTSGIHFFFHKKEAMDYYY</sequence>
<accession>A0A6G6AAA0</accession>
<evidence type="ECO:0000313" key="1">
    <source>
        <dbReference type="EMBL" id="QID05769.1"/>
    </source>
</evidence>
<dbReference type="InterPro" id="IPR043919">
    <property type="entry name" value="DUF5758"/>
</dbReference>
<dbReference type="EMBL" id="MN175499">
    <property type="protein sequence ID" value="QID05769.1"/>
    <property type="molecule type" value="Genomic_DNA"/>
</dbReference>
<dbReference type="Pfam" id="PF19062">
    <property type="entry name" value="DUF5758"/>
    <property type="match status" value="1"/>
</dbReference>
<reference evidence="1" key="1">
    <citation type="submission" date="2019-07" db="EMBL/GenBank/DDBJ databases">
        <title>The discovery of a new lineage B mimivirus raises questions about particles surface fibrils.</title>
        <authorList>
            <person name="Silva L.K.S."/>
            <person name="Rodrigues R.A.L."/>
            <person name="Andrade A.C.S.P."/>
            <person name="Hikida H."/>
            <person name="Andreani J."/>
            <person name="Levasseur A."/>
            <person name="La Scola B."/>
            <person name="Abrahao J.S."/>
        </authorList>
    </citation>
    <scope>NUCLEOTIDE SEQUENCE</scope>
    <source>
        <strain evidence="1">B60</strain>
    </source>
</reference>